<reference evidence="2 3" key="1">
    <citation type="submission" date="2020-05" db="EMBL/GenBank/DDBJ databases">
        <title>Vigna angularis (adzuki bean) Var. LongXiaoDou No. 4 denovo assembly.</title>
        <authorList>
            <person name="Xiang H."/>
        </authorList>
    </citation>
    <scope>NUCLEOTIDE SEQUENCE [LARGE SCALE GENOMIC DNA]</scope>
    <source>
        <tissue evidence="2">Leaf</tissue>
    </source>
</reference>
<dbReference type="PANTHER" id="PTHR35741">
    <property type="entry name" value="FACTOR CWC22-LIKE PROTEIN, PUTATIVE (DUF3245)-RELATED"/>
    <property type="match status" value="1"/>
</dbReference>
<dbReference type="Proteomes" id="UP000743370">
    <property type="component" value="Unassembled WGS sequence"/>
</dbReference>
<protein>
    <submittedName>
        <fullName evidence="2">Uncharacterized protein</fullName>
    </submittedName>
</protein>
<gene>
    <name evidence="2" type="ORF">HKW66_Vig0112540</name>
</gene>
<dbReference type="InterPro" id="IPR021641">
    <property type="entry name" value="DUF3245"/>
</dbReference>
<evidence type="ECO:0000256" key="1">
    <source>
        <dbReference type="SAM" id="MobiDB-lite"/>
    </source>
</evidence>
<proteinExistence type="predicted"/>
<dbReference type="AlphaFoldDB" id="A0A8T0KYL6"/>
<organism evidence="2 3">
    <name type="scientific">Phaseolus angularis</name>
    <name type="common">Azuki bean</name>
    <name type="synonym">Vigna angularis</name>
    <dbReference type="NCBI Taxonomy" id="3914"/>
    <lineage>
        <taxon>Eukaryota</taxon>
        <taxon>Viridiplantae</taxon>
        <taxon>Streptophyta</taxon>
        <taxon>Embryophyta</taxon>
        <taxon>Tracheophyta</taxon>
        <taxon>Spermatophyta</taxon>
        <taxon>Magnoliopsida</taxon>
        <taxon>eudicotyledons</taxon>
        <taxon>Gunneridae</taxon>
        <taxon>Pentapetalae</taxon>
        <taxon>rosids</taxon>
        <taxon>fabids</taxon>
        <taxon>Fabales</taxon>
        <taxon>Fabaceae</taxon>
        <taxon>Papilionoideae</taxon>
        <taxon>50 kb inversion clade</taxon>
        <taxon>NPAAA clade</taxon>
        <taxon>indigoferoid/millettioid clade</taxon>
        <taxon>Phaseoleae</taxon>
        <taxon>Vigna</taxon>
    </lineage>
</organism>
<comment type="caution">
    <text evidence="2">The sequence shown here is derived from an EMBL/GenBank/DDBJ whole genome shotgun (WGS) entry which is preliminary data.</text>
</comment>
<dbReference type="Pfam" id="PF11595">
    <property type="entry name" value="DUF3245"/>
    <property type="match status" value="1"/>
</dbReference>
<feature type="region of interest" description="Disordered" evidence="1">
    <location>
        <begin position="80"/>
        <end position="110"/>
    </location>
</feature>
<dbReference type="PANTHER" id="PTHR35741:SF1">
    <property type="entry name" value="FACTOR CWC22-LIKE PROTEIN, PUTATIVE (DUF3245)-RELATED"/>
    <property type="match status" value="1"/>
</dbReference>
<feature type="region of interest" description="Disordered" evidence="1">
    <location>
        <begin position="130"/>
        <end position="162"/>
    </location>
</feature>
<evidence type="ECO:0000313" key="3">
    <source>
        <dbReference type="Proteomes" id="UP000743370"/>
    </source>
</evidence>
<sequence>MEVGIGELGSDVILGVPFYTLRLSDLCAPVSIPRFLSTMAQELEMSVKETSKKTGAPQIVKLDKALKLAELWVNNMSKDADDHRTNADLEGRPSGLGLGAKVSRRSKYVPSDDPVEKKLYAKLTAEKRKAANIAKESATTARDDLDDDEDSEDLDSRTNAFAKRKATAPLISSILRNKKQK</sequence>
<name>A0A8T0KYL6_PHAAN</name>
<feature type="compositionally biased region" description="Acidic residues" evidence="1">
    <location>
        <begin position="144"/>
        <end position="153"/>
    </location>
</feature>
<dbReference type="EMBL" id="JABFOF010000002">
    <property type="protein sequence ID" value="KAG2404332.1"/>
    <property type="molecule type" value="Genomic_DNA"/>
</dbReference>
<accession>A0A8T0KYL6</accession>
<evidence type="ECO:0000313" key="2">
    <source>
        <dbReference type="EMBL" id="KAG2404332.1"/>
    </source>
</evidence>
<feature type="compositionally biased region" description="Basic and acidic residues" evidence="1">
    <location>
        <begin position="80"/>
        <end position="91"/>
    </location>
</feature>